<dbReference type="RefSeq" id="XP_020074428.1">
    <property type="nucleotide sequence ID" value="XM_020219383.1"/>
</dbReference>
<organism evidence="13 14">
    <name type="scientific">Hyphopichia burtonii NRRL Y-1933</name>
    <dbReference type="NCBI Taxonomy" id="984485"/>
    <lineage>
        <taxon>Eukaryota</taxon>
        <taxon>Fungi</taxon>
        <taxon>Dikarya</taxon>
        <taxon>Ascomycota</taxon>
        <taxon>Saccharomycotina</taxon>
        <taxon>Pichiomycetes</taxon>
        <taxon>Debaryomycetaceae</taxon>
        <taxon>Hyphopichia</taxon>
    </lineage>
</organism>
<dbReference type="PANTHER" id="PTHR42684:SF17">
    <property type="entry name" value="ADENOSYLMETHIONINE-8-AMINO-7-OXONONANOATE AMINOTRANSFERASE"/>
    <property type="match status" value="1"/>
</dbReference>
<dbReference type="Pfam" id="PF00202">
    <property type="entry name" value="Aminotran_3"/>
    <property type="match status" value="1"/>
</dbReference>
<gene>
    <name evidence="13" type="ORF">HYPBUDRAFT_127876</name>
</gene>
<accession>A0A1E4RDN9</accession>
<dbReference type="PROSITE" id="PS00600">
    <property type="entry name" value="AA_TRANSFER_CLASS_3"/>
    <property type="match status" value="1"/>
</dbReference>
<dbReference type="PANTHER" id="PTHR42684">
    <property type="entry name" value="ADENOSYLMETHIONINE-8-AMINO-7-OXONONANOATE AMINOTRANSFERASE"/>
    <property type="match status" value="1"/>
</dbReference>
<evidence type="ECO:0000256" key="10">
    <source>
        <dbReference type="ARBA" id="ARBA00022756"/>
    </source>
</evidence>
<evidence type="ECO:0000256" key="11">
    <source>
        <dbReference type="ARBA" id="ARBA00022898"/>
    </source>
</evidence>
<sequence>MSGPVTQEDLDFDRAHIWHPYTSLTKPLKVYPVERAEGCIITLSDGTKLVDGMASWWCVQHGYNNPILNKAATDQLSKMSHIMFGGLAHKPSIELCKKLVELTPAGLECVLLADSGSISIDVGLKMALQYQNSKGRKDKSKFLTIRHGYHGDAFGGLSVSDTTNSMHHIFQGFLPKNIFCKAPETRFDNQDPNVEQIVEEIDVKPFKEIIEKRHEEIAGFILEPIVQGAGGLRVSHPYFLKRASEICKKYDVLLILDEVATGLGRTGKLFAFEHANIVPDILCLGKSLTGGYLTLSATITSREIGNEISDGPAGCFMHGQTYMGNPLACAVGNANLGIIMEGKWKNQVKQIETQLLEELGPLKDHPKVADLRILGAIGIVQLKENVNVEEIQKKFVAAGAWIRPFRNLVYIYPQYTTNPEELTVLTNAIKSSI</sequence>
<keyword evidence="8" id="KW-0808">Transferase</keyword>
<dbReference type="GO" id="GO:0004015">
    <property type="term" value="F:adenosylmethionine-8-amino-7-oxononanoate transaminase activity"/>
    <property type="evidence" value="ECO:0007669"/>
    <property type="project" value="InterPro"/>
</dbReference>
<evidence type="ECO:0000313" key="14">
    <source>
        <dbReference type="Proteomes" id="UP000095085"/>
    </source>
</evidence>
<dbReference type="NCBIfam" id="TIGR00508">
    <property type="entry name" value="bioA"/>
    <property type="match status" value="1"/>
</dbReference>
<reference evidence="14" key="1">
    <citation type="submission" date="2016-05" db="EMBL/GenBank/DDBJ databases">
        <title>Comparative genomics of biotechnologically important yeasts.</title>
        <authorList>
            <consortium name="DOE Joint Genome Institute"/>
            <person name="Riley R."/>
            <person name="Haridas S."/>
            <person name="Wolfe K.H."/>
            <person name="Lopes M.R."/>
            <person name="Hittinger C.T."/>
            <person name="Goker M."/>
            <person name="Salamov A."/>
            <person name="Wisecaver J."/>
            <person name="Long T.M."/>
            <person name="Aerts A.L."/>
            <person name="Barry K."/>
            <person name="Choi C."/>
            <person name="Clum A."/>
            <person name="Coughlan A.Y."/>
            <person name="Deshpande S."/>
            <person name="Douglass A.P."/>
            <person name="Hanson S.J."/>
            <person name="Klenk H.-P."/>
            <person name="Labutti K."/>
            <person name="Lapidus A."/>
            <person name="Lindquist E."/>
            <person name="Lipzen A."/>
            <person name="Meier-Kolthoff J.P."/>
            <person name="Ohm R.A."/>
            <person name="Otillar R.P."/>
            <person name="Pangilinan J."/>
            <person name="Peng Y."/>
            <person name="Rokas A."/>
            <person name="Rosa C.A."/>
            <person name="Scheuner C."/>
            <person name="Sibirny A.A."/>
            <person name="Slot J.C."/>
            <person name="Stielow J.B."/>
            <person name="Sun H."/>
            <person name="Kurtzman C.P."/>
            <person name="Blackwell M."/>
            <person name="Grigoriev I.V."/>
            <person name="Jeffries T.W."/>
        </authorList>
    </citation>
    <scope>NUCLEOTIDE SEQUENCE [LARGE SCALE GENOMIC DNA]</scope>
    <source>
        <strain evidence="14">NRRL Y-1933</strain>
    </source>
</reference>
<dbReference type="GeneID" id="30993933"/>
<keyword evidence="9" id="KW-0949">S-adenosyl-L-methionine</keyword>
<dbReference type="GO" id="GO:0030170">
    <property type="term" value="F:pyridoxal phosphate binding"/>
    <property type="evidence" value="ECO:0007669"/>
    <property type="project" value="InterPro"/>
</dbReference>
<dbReference type="HAMAP" id="MF_00834">
    <property type="entry name" value="BioA"/>
    <property type="match status" value="1"/>
</dbReference>
<dbReference type="STRING" id="984485.A0A1E4RDN9"/>
<comment type="pathway">
    <text evidence="2">Cofactor biosynthesis; biotin biosynthesis.</text>
</comment>
<dbReference type="SUPFAM" id="SSF53383">
    <property type="entry name" value="PLP-dependent transferases"/>
    <property type="match status" value="1"/>
</dbReference>
<dbReference type="UniPathway" id="UPA00078"/>
<dbReference type="AlphaFoldDB" id="A0A1E4RDN9"/>
<comment type="cofactor">
    <cofactor evidence="1">
        <name>pyridoxal 5'-phosphate</name>
        <dbReference type="ChEBI" id="CHEBI:597326"/>
    </cofactor>
</comment>
<dbReference type="InterPro" id="IPR015422">
    <property type="entry name" value="PyrdxlP-dep_Trfase_small"/>
</dbReference>
<dbReference type="InterPro" id="IPR049704">
    <property type="entry name" value="Aminotrans_3_PPA_site"/>
</dbReference>
<dbReference type="NCBIfam" id="NF005940">
    <property type="entry name" value="PRK07986.1"/>
    <property type="match status" value="1"/>
</dbReference>
<keyword evidence="10" id="KW-0093">Biotin biosynthesis</keyword>
<comment type="pathway">
    <text evidence="3">Amino-acid biosynthesis; L-arginine biosynthesis; N(2)-acetyl-L-ornithine from L-glutamate: step 4/4.</text>
</comment>
<dbReference type="Gene3D" id="3.40.640.10">
    <property type="entry name" value="Type I PLP-dependent aspartate aminotransferase-like (Major domain)"/>
    <property type="match status" value="1"/>
</dbReference>
<dbReference type="Proteomes" id="UP000095085">
    <property type="component" value="Unassembled WGS sequence"/>
</dbReference>
<dbReference type="EMBL" id="KV454544">
    <property type="protein sequence ID" value="ODV65361.1"/>
    <property type="molecule type" value="Genomic_DNA"/>
</dbReference>
<proteinExistence type="inferred from homology"/>
<dbReference type="OrthoDB" id="10261433at2759"/>
<keyword evidence="11 12" id="KW-0663">Pyridoxal phosphate</keyword>
<dbReference type="GO" id="GO:0003992">
    <property type="term" value="F:N2-acetyl-L-ornithine:2-oxoglutarate 5-aminotransferase activity"/>
    <property type="evidence" value="ECO:0007669"/>
    <property type="project" value="UniProtKB-EC"/>
</dbReference>
<protein>
    <recommendedName>
        <fullName evidence="6">Acetylornithine aminotransferase, mitochondrial</fullName>
        <ecNumber evidence="5">2.6.1.11</ecNumber>
    </recommendedName>
</protein>
<evidence type="ECO:0000256" key="8">
    <source>
        <dbReference type="ARBA" id="ARBA00022679"/>
    </source>
</evidence>
<keyword evidence="14" id="KW-1185">Reference proteome</keyword>
<comment type="similarity">
    <text evidence="4 12">Belongs to the class-III pyridoxal-phosphate-dependent aminotransferase family.</text>
</comment>
<evidence type="ECO:0000256" key="7">
    <source>
        <dbReference type="ARBA" id="ARBA00022576"/>
    </source>
</evidence>
<evidence type="ECO:0000256" key="5">
    <source>
        <dbReference type="ARBA" id="ARBA00012919"/>
    </source>
</evidence>
<dbReference type="FunFam" id="3.40.640.10:FF:000004">
    <property type="entry name" value="Acetylornithine aminotransferase"/>
    <property type="match status" value="1"/>
</dbReference>
<dbReference type="NCBIfam" id="NF004624">
    <property type="entry name" value="PRK05964.1"/>
    <property type="match status" value="1"/>
</dbReference>
<dbReference type="GO" id="GO:0009102">
    <property type="term" value="P:biotin biosynthetic process"/>
    <property type="evidence" value="ECO:0007669"/>
    <property type="project" value="UniProtKB-UniPathway"/>
</dbReference>
<dbReference type="EC" id="2.6.1.11" evidence="5"/>
<evidence type="ECO:0000256" key="3">
    <source>
        <dbReference type="ARBA" id="ARBA00005024"/>
    </source>
</evidence>
<evidence type="ECO:0000313" key="13">
    <source>
        <dbReference type="EMBL" id="ODV65361.1"/>
    </source>
</evidence>
<evidence type="ECO:0000256" key="4">
    <source>
        <dbReference type="ARBA" id="ARBA00008954"/>
    </source>
</evidence>
<keyword evidence="7" id="KW-0032">Aminotransferase</keyword>
<dbReference type="InterPro" id="IPR005814">
    <property type="entry name" value="Aminotrans_3"/>
</dbReference>
<evidence type="ECO:0000256" key="2">
    <source>
        <dbReference type="ARBA" id="ARBA00004746"/>
    </source>
</evidence>
<name>A0A1E4RDN9_9ASCO</name>
<dbReference type="InterPro" id="IPR015421">
    <property type="entry name" value="PyrdxlP-dep_Trfase_major"/>
</dbReference>
<evidence type="ECO:0000256" key="1">
    <source>
        <dbReference type="ARBA" id="ARBA00001933"/>
    </source>
</evidence>
<dbReference type="Gene3D" id="3.90.1150.10">
    <property type="entry name" value="Aspartate Aminotransferase, domain 1"/>
    <property type="match status" value="1"/>
</dbReference>
<evidence type="ECO:0000256" key="6">
    <source>
        <dbReference type="ARBA" id="ARBA00021753"/>
    </source>
</evidence>
<dbReference type="InterPro" id="IPR005815">
    <property type="entry name" value="BioA"/>
</dbReference>
<dbReference type="CDD" id="cd00610">
    <property type="entry name" value="OAT_like"/>
    <property type="match status" value="1"/>
</dbReference>
<dbReference type="InterPro" id="IPR015424">
    <property type="entry name" value="PyrdxlP-dep_Trfase"/>
</dbReference>
<evidence type="ECO:0000256" key="12">
    <source>
        <dbReference type="RuleBase" id="RU003560"/>
    </source>
</evidence>
<evidence type="ECO:0000256" key="9">
    <source>
        <dbReference type="ARBA" id="ARBA00022691"/>
    </source>
</evidence>